<feature type="transmembrane region" description="Helical" evidence="1">
    <location>
        <begin position="68"/>
        <end position="88"/>
    </location>
</feature>
<dbReference type="EMBL" id="LUTU01000011">
    <property type="protein sequence ID" value="OAJ67020.1"/>
    <property type="molecule type" value="Genomic_DNA"/>
</dbReference>
<evidence type="ECO:0000313" key="2">
    <source>
        <dbReference type="EMBL" id="OAJ67020.1"/>
    </source>
</evidence>
<evidence type="ECO:0000256" key="1">
    <source>
        <dbReference type="SAM" id="Phobius"/>
    </source>
</evidence>
<feature type="transmembrane region" description="Helical" evidence="1">
    <location>
        <begin position="109"/>
        <end position="126"/>
    </location>
</feature>
<name>A0A1B6VII2_9PROT</name>
<proteinExistence type="predicted"/>
<feature type="transmembrane region" description="Helical" evidence="1">
    <location>
        <begin position="26"/>
        <end position="48"/>
    </location>
</feature>
<keyword evidence="1" id="KW-0812">Transmembrane</keyword>
<dbReference type="AlphaFoldDB" id="A0A1B6VII2"/>
<feature type="transmembrane region" description="Helical" evidence="1">
    <location>
        <begin position="146"/>
        <end position="167"/>
    </location>
</feature>
<dbReference type="RefSeq" id="WP_064275016.1">
    <property type="nucleotide sequence ID" value="NZ_LUTU01000011.1"/>
</dbReference>
<dbReference type="OrthoDB" id="10006721at2"/>
<organism evidence="2 3">
    <name type="scientific">Gluconobacter cerinus</name>
    <dbReference type="NCBI Taxonomy" id="38307"/>
    <lineage>
        <taxon>Bacteria</taxon>
        <taxon>Pseudomonadati</taxon>
        <taxon>Pseudomonadota</taxon>
        <taxon>Alphaproteobacteria</taxon>
        <taxon>Acetobacterales</taxon>
        <taxon>Acetobacteraceae</taxon>
        <taxon>Gluconobacter</taxon>
    </lineage>
</organism>
<reference evidence="2 3" key="1">
    <citation type="submission" date="2016-03" db="EMBL/GenBank/DDBJ databases">
        <title>Draft genome sequence of Gluconobacter cerinus strain CECT 9110.</title>
        <authorList>
            <person name="Sainz F."/>
            <person name="Mas A."/>
            <person name="Torija M.J."/>
        </authorList>
    </citation>
    <scope>NUCLEOTIDE SEQUENCE [LARGE SCALE GENOMIC DNA]</scope>
    <source>
        <strain evidence="2 3">CECT 9110</strain>
    </source>
</reference>
<accession>A0A1B6VII2</accession>
<evidence type="ECO:0000313" key="3">
    <source>
        <dbReference type="Proteomes" id="UP000077786"/>
    </source>
</evidence>
<dbReference type="Proteomes" id="UP000077786">
    <property type="component" value="Unassembled WGS sequence"/>
</dbReference>
<gene>
    <name evidence="2" type="ORF">A0123_02397</name>
</gene>
<comment type="caution">
    <text evidence="2">The sequence shown here is derived from an EMBL/GenBank/DDBJ whole genome shotgun (WGS) entry which is preliminary data.</text>
</comment>
<dbReference type="PATRIC" id="fig|38307.3.peg.2498"/>
<evidence type="ECO:0008006" key="4">
    <source>
        <dbReference type="Google" id="ProtNLM"/>
    </source>
</evidence>
<keyword evidence="1" id="KW-1133">Transmembrane helix</keyword>
<keyword evidence="1" id="KW-0472">Membrane</keyword>
<sequence>MIAGTRKGRTETKIDYALTLLKLFRLLLWLPIGFFGLITFGIIFIVVFDHFPLENSLGYTKEDVCWSFILIAEVVIVYSCLEVICRILSEILLSLRQGKIFTKENVKRAYKILFLGFVYDFLIPLTNYIHDVWNLPGLIFSNWFGYFFEFLSDVPEAIILFAVVWLFDLGTQLQSEMDEVI</sequence>
<protein>
    <recommendedName>
        <fullName evidence="4">DUF2975 domain-containing protein</fullName>
    </recommendedName>
</protein>